<dbReference type="EMBL" id="VSWD01000011">
    <property type="protein sequence ID" value="KAK3088645.1"/>
    <property type="molecule type" value="Genomic_DNA"/>
</dbReference>
<dbReference type="InterPro" id="IPR046906">
    <property type="entry name" value="Mab-21_HhH/H2TH-like"/>
</dbReference>
<dbReference type="SMART" id="SM01265">
    <property type="entry name" value="Mab-21"/>
    <property type="match status" value="1"/>
</dbReference>
<dbReference type="Proteomes" id="UP001186944">
    <property type="component" value="Unassembled WGS sequence"/>
</dbReference>
<sequence>MDLSTRLSYLFGTEEYVSKRRQLVLLRENVINHEARGLNVNFICSGSLGEGVAYPKSDDDMMMSLNNCRVVLTYREASLARDVLMVPSECSSGYCRLLDVKGSYSDHFIHSIDGMLFVSSLLWKQCFAGEGQYIHGPCLSGTIGYIEFDFALCFHCHSWPDIANNWVMRNRLYEWPSCEMIQNIIHNGCHVVPIGDPDSPNGDHEWRISFSVAERILMHSFNHAQFLVYNLLRLTLKRVIEKTFPGVLCSYFMKTTLFYTSENTSMELWRLENLETYFRACLSVLYDYVDHVYCPNYFIPEYNMIKRKINQTNRHQMLDLLRTVYAIGIVGILNLSGELSCLHDRLSASIMEYKLHREFICSGDHLRKVLLDMEILFFMIPHGNIEWCAFNLYELWGLLKCNYDNPSIIPSDELRYIIWNEGINLYCLKIMDFILSSSKMNTSKHNYRIIRILEALLRIGFRTNVTTGKLTMATYMYMVGKTSSALFVIRQLLSEYPPYVIDVFADGLKAQAYIDVMCGRGFTMNYKVQHAYAPGYSLRRNCLNAFPSPLKMWITIMDRINLDPLTCAYVLENLCHFQNQKKISFMKSLRCLVNHMGSLKLTSDIVDTRMCVGIIKCVQGDNQSACRWLGSVYFLWDTAPPPFNDALSRSALTYIACLLNKKFKSVQSILQNNLNMF</sequence>
<reference evidence="4" key="1">
    <citation type="submission" date="2019-08" db="EMBL/GenBank/DDBJ databases">
        <title>The improved chromosome-level genome for the pearl oyster Pinctada fucata martensii using PacBio sequencing and Hi-C.</title>
        <authorList>
            <person name="Zheng Z."/>
        </authorList>
    </citation>
    <scope>NUCLEOTIDE SEQUENCE</scope>
    <source>
        <strain evidence="4">ZZ-2019</strain>
        <tissue evidence="4">Adductor muscle</tissue>
    </source>
</reference>
<evidence type="ECO:0000313" key="5">
    <source>
        <dbReference type="Proteomes" id="UP001186944"/>
    </source>
</evidence>
<gene>
    <name evidence="4" type="ORF">FSP39_021848</name>
</gene>
<evidence type="ECO:0000259" key="3">
    <source>
        <dbReference type="Pfam" id="PF20266"/>
    </source>
</evidence>
<protein>
    <submittedName>
        <fullName evidence="4">Uncharacterized protein</fullName>
    </submittedName>
</protein>
<proteinExistence type="inferred from homology"/>
<feature type="domain" description="Mab-21-like HhH/H2TH-like" evidence="3">
    <location>
        <begin position="237"/>
        <end position="319"/>
    </location>
</feature>
<dbReference type="InterPro" id="IPR024810">
    <property type="entry name" value="MAB21L/cGLR"/>
</dbReference>
<evidence type="ECO:0000256" key="1">
    <source>
        <dbReference type="ARBA" id="ARBA00008307"/>
    </source>
</evidence>
<evidence type="ECO:0000313" key="4">
    <source>
        <dbReference type="EMBL" id="KAK3088645.1"/>
    </source>
</evidence>
<dbReference type="AlphaFoldDB" id="A0AA88XNI1"/>
<comment type="caution">
    <text evidence="4">The sequence shown here is derived from an EMBL/GenBank/DDBJ whole genome shotgun (WGS) entry which is preliminary data.</text>
</comment>
<dbReference type="Pfam" id="PF03281">
    <property type="entry name" value="Mab-21"/>
    <property type="match status" value="1"/>
</dbReference>
<dbReference type="InterPro" id="IPR046903">
    <property type="entry name" value="Mab-21-like_nuc_Trfase"/>
</dbReference>
<feature type="domain" description="Mab-21-like nucleotidyltransferase" evidence="2">
    <location>
        <begin position="146"/>
        <end position="219"/>
    </location>
</feature>
<accession>A0AA88XNI1</accession>
<evidence type="ECO:0000259" key="2">
    <source>
        <dbReference type="Pfam" id="PF03281"/>
    </source>
</evidence>
<dbReference type="PANTHER" id="PTHR10656:SF69">
    <property type="entry name" value="MAB-21-LIKE HHH_H2TH-LIKE DOMAIN-CONTAINING PROTEIN"/>
    <property type="match status" value="1"/>
</dbReference>
<dbReference type="Gene3D" id="1.10.1410.40">
    <property type="match status" value="1"/>
</dbReference>
<keyword evidence="5" id="KW-1185">Reference proteome</keyword>
<name>A0AA88XNI1_PINIB</name>
<dbReference type="Pfam" id="PF20266">
    <property type="entry name" value="Mab-21_C"/>
    <property type="match status" value="1"/>
</dbReference>
<dbReference type="PANTHER" id="PTHR10656">
    <property type="entry name" value="CELL FATE DETERMINING PROTEIN MAB21-RELATED"/>
    <property type="match status" value="1"/>
</dbReference>
<comment type="similarity">
    <text evidence="1">Belongs to the mab-21 family.</text>
</comment>
<organism evidence="4 5">
    <name type="scientific">Pinctada imbricata</name>
    <name type="common">Atlantic pearl-oyster</name>
    <name type="synonym">Pinctada martensii</name>
    <dbReference type="NCBI Taxonomy" id="66713"/>
    <lineage>
        <taxon>Eukaryota</taxon>
        <taxon>Metazoa</taxon>
        <taxon>Spiralia</taxon>
        <taxon>Lophotrochozoa</taxon>
        <taxon>Mollusca</taxon>
        <taxon>Bivalvia</taxon>
        <taxon>Autobranchia</taxon>
        <taxon>Pteriomorphia</taxon>
        <taxon>Pterioida</taxon>
        <taxon>Pterioidea</taxon>
        <taxon>Pteriidae</taxon>
        <taxon>Pinctada</taxon>
    </lineage>
</organism>